<name>A0A7J7JT46_BUGNE</name>
<dbReference type="PANTHER" id="PTHR10857:SF106">
    <property type="entry name" value="C2 DOMAIN-CONTAINING PROTEIN"/>
    <property type="match status" value="1"/>
</dbReference>
<proteinExistence type="inferred from homology"/>
<dbReference type="InterPro" id="IPR036465">
    <property type="entry name" value="vWFA_dom_sf"/>
</dbReference>
<dbReference type="InterPro" id="IPR002035">
    <property type="entry name" value="VWF_A"/>
</dbReference>
<dbReference type="EMBL" id="VXIV02001809">
    <property type="protein sequence ID" value="KAF6029550.1"/>
    <property type="molecule type" value="Genomic_DNA"/>
</dbReference>
<dbReference type="Pfam" id="PF00168">
    <property type="entry name" value="C2"/>
    <property type="match status" value="1"/>
</dbReference>
<dbReference type="CDD" id="cd04047">
    <property type="entry name" value="C2B_Copine"/>
    <property type="match status" value="1"/>
</dbReference>
<keyword evidence="6" id="KW-1185">Reference proteome</keyword>
<protein>
    <submittedName>
        <fullName evidence="5">CPNE8</fullName>
    </submittedName>
</protein>
<evidence type="ECO:0000313" key="6">
    <source>
        <dbReference type="Proteomes" id="UP000593567"/>
    </source>
</evidence>
<dbReference type="GO" id="GO:0005544">
    <property type="term" value="F:calcium-dependent phospholipid binding"/>
    <property type="evidence" value="ECO:0007669"/>
    <property type="project" value="InterPro"/>
</dbReference>
<dbReference type="SMART" id="SM00327">
    <property type="entry name" value="VWA"/>
    <property type="match status" value="1"/>
</dbReference>
<gene>
    <name evidence="5" type="ORF">EB796_012119</name>
</gene>
<comment type="similarity">
    <text evidence="1">Belongs to the copine family.</text>
</comment>
<dbReference type="InterPro" id="IPR045052">
    <property type="entry name" value="Copine"/>
</dbReference>
<dbReference type="InterPro" id="IPR037768">
    <property type="entry name" value="C2B_Copine"/>
</dbReference>
<dbReference type="Gene3D" id="2.60.40.150">
    <property type="entry name" value="C2 domain"/>
    <property type="match status" value="1"/>
</dbReference>
<accession>A0A7J7JT46</accession>
<feature type="region of interest" description="Disordered" evidence="3">
    <location>
        <begin position="359"/>
        <end position="383"/>
    </location>
</feature>
<dbReference type="PROSITE" id="PS50004">
    <property type="entry name" value="C2"/>
    <property type="match status" value="1"/>
</dbReference>
<dbReference type="PANTHER" id="PTHR10857">
    <property type="entry name" value="COPINE"/>
    <property type="match status" value="1"/>
</dbReference>
<dbReference type="GO" id="GO:0071277">
    <property type="term" value="P:cellular response to calcium ion"/>
    <property type="evidence" value="ECO:0007669"/>
    <property type="project" value="TreeGrafter"/>
</dbReference>
<comment type="caution">
    <text evidence="5">The sequence shown here is derived from an EMBL/GenBank/DDBJ whole genome shotgun (WGS) entry which is preliminary data.</text>
</comment>
<dbReference type="SUPFAM" id="SSF53300">
    <property type="entry name" value="vWA-like"/>
    <property type="match status" value="1"/>
</dbReference>
<dbReference type="Proteomes" id="UP000593567">
    <property type="component" value="Unassembled WGS sequence"/>
</dbReference>
<evidence type="ECO:0000313" key="5">
    <source>
        <dbReference type="EMBL" id="KAF6029550.1"/>
    </source>
</evidence>
<dbReference type="InterPro" id="IPR010734">
    <property type="entry name" value="Copine_C"/>
</dbReference>
<feature type="compositionally biased region" description="Pro residues" evidence="3">
    <location>
        <begin position="373"/>
        <end position="383"/>
    </location>
</feature>
<feature type="domain" description="C2" evidence="4">
    <location>
        <begin position="1"/>
        <end position="81"/>
    </location>
</feature>
<evidence type="ECO:0000256" key="2">
    <source>
        <dbReference type="ARBA" id="ARBA00022737"/>
    </source>
</evidence>
<sequence length="383" mass="42254">MDMSFVSFTAVHKSEVIKNTLNPSWREMRIPVSSLCNGDVNRTLKVECYDWDSDGSHDLIGMFTTNVQELQQANSSFELKNPKKADKKKYVNSGVVKVEHVRMVKDYGFLDYIQAGVQMNFTVAIDFTQSNGHPSDPRSLHYINNVGLNQYATALQSVGNIIQDYDSDKMFPALGFGGKLPDGSISHEFFLNLNPGNPFCAGIGGVMHAYQSAIRSVALWGPTNFAPVINHVARFAAAMRDGTNYFVLLIITDGVITDMPQTVQAVIEASYLPMSIIIVGVGNADFSAMELLDDALKGNESASEGQHRTAQRDIVQFVPLRDYLSLGDSHMVHARLAKAVLAEVPDQFLGYMRRHNIEPPKQRLAPQSISSGPPMPQPSVPQM</sequence>
<organism evidence="5 6">
    <name type="scientific">Bugula neritina</name>
    <name type="common">Brown bryozoan</name>
    <name type="synonym">Sertularia neritina</name>
    <dbReference type="NCBI Taxonomy" id="10212"/>
    <lineage>
        <taxon>Eukaryota</taxon>
        <taxon>Metazoa</taxon>
        <taxon>Spiralia</taxon>
        <taxon>Lophotrochozoa</taxon>
        <taxon>Bryozoa</taxon>
        <taxon>Gymnolaemata</taxon>
        <taxon>Cheilostomatida</taxon>
        <taxon>Flustrina</taxon>
        <taxon>Buguloidea</taxon>
        <taxon>Bugulidae</taxon>
        <taxon>Bugula</taxon>
    </lineage>
</organism>
<dbReference type="Pfam" id="PF07002">
    <property type="entry name" value="Copine"/>
    <property type="match status" value="1"/>
</dbReference>
<evidence type="ECO:0000256" key="1">
    <source>
        <dbReference type="ARBA" id="ARBA00009048"/>
    </source>
</evidence>
<dbReference type="OrthoDB" id="5855668at2759"/>
<dbReference type="AlphaFoldDB" id="A0A7J7JT46"/>
<dbReference type="InterPro" id="IPR035892">
    <property type="entry name" value="C2_domain_sf"/>
</dbReference>
<keyword evidence="2" id="KW-0677">Repeat</keyword>
<dbReference type="SUPFAM" id="SSF49562">
    <property type="entry name" value="C2 domain (Calcium/lipid-binding domain, CaLB)"/>
    <property type="match status" value="1"/>
</dbReference>
<dbReference type="InterPro" id="IPR000008">
    <property type="entry name" value="C2_dom"/>
</dbReference>
<reference evidence="5" key="1">
    <citation type="submission" date="2020-06" db="EMBL/GenBank/DDBJ databases">
        <title>Draft genome of Bugula neritina, a colonial animal packing powerful symbionts and potential medicines.</title>
        <authorList>
            <person name="Rayko M."/>
        </authorList>
    </citation>
    <scope>NUCLEOTIDE SEQUENCE [LARGE SCALE GENOMIC DNA]</scope>
    <source>
        <strain evidence="5">Kwan_BN1</strain>
    </source>
</reference>
<evidence type="ECO:0000256" key="3">
    <source>
        <dbReference type="SAM" id="MobiDB-lite"/>
    </source>
</evidence>
<dbReference type="GO" id="GO:0005886">
    <property type="term" value="C:plasma membrane"/>
    <property type="evidence" value="ECO:0007669"/>
    <property type="project" value="TreeGrafter"/>
</dbReference>
<evidence type="ECO:0000259" key="4">
    <source>
        <dbReference type="PROSITE" id="PS50004"/>
    </source>
</evidence>